<feature type="compositionally biased region" description="Acidic residues" evidence="1">
    <location>
        <begin position="234"/>
        <end position="246"/>
    </location>
</feature>
<feature type="region of interest" description="Disordered" evidence="1">
    <location>
        <begin position="59"/>
        <end position="82"/>
    </location>
</feature>
<dbReference type="EMBL" id="LR798249">
    <property type="protein sequence ID" value="CAB5217791.1"/>
    <property type="molecule type" value="Genomic_DNA"/>
</dbReference>
<name>A0A6J7WIL5_9CAUD</name>
<gene>
    <name evidence="2" type="ORF">UFOVP201_19</name>
</gene>
<feature type="region of interest" description="Disordered" evidence="1">
    <location>
        <begin position="224"/>
        <end position="246"/>
    </location>
</feature>
<accession>A0A6J7WIL5</accession>
<organism evidence="2">
    <name type="scientific">uncultured Caudovirales phage</name>
    <dbReference type="NCBI Taxonomy" id="2100421"/>
    <lineage>
        <taxon>Viruses</taxon>
        <taxon>Duplodnaviria</taxon>
        <taxon>Heunggongvirae</taxon>
        <taxon>Uroviricota</taxon>
        <taxon>Caudoviricetes</taxon>
        <taxon>Peduoviridae</taxon>
        <taxon>Maltschvirus</taxon>
        <taxon>Maltschvirus maltsch</taxon>
    </lineage>
</organism>
<evidence type="ECO:0000313" key="2">
    <source>
        <dbReference type="EMBL" id="CAB5217791.1"/>
    </source>
</evidence>
<evidence type="ECO:0000256" key="1">
    <source>
        <dbReference type="SAM" id="MobiDB-lite"/>
    </source>
</evidence>
<sequence length="246" mass="27768">MPIDPDQPQPNERQILEQKLAIGPCSVKDLAAYWELTRGRISQLASKGMPMTNLAEASEWRNKSKAGSNHPGHSGISLNDGESAIDEDIPETLEDSLRHHRTLTARARRRWERAQSAGVPEEQKLYQIYQASQMAEIKIEREIKAQKLESRELMRTQDAIDDFTRVLADIRNDVVTLPMELASKANPDDPAKALKAIDERVQRLLAKWSNVQIDAVERIATIEPAEPVPREDETAIDEVISDDDEM</sequence>
<protein>
    <submittedName>
        <fullName evidence="2">Uncharacterized protein</fullName>
    </submittedName>
</protein>
<proteinExistence type="predicted"/>
<reference evidence="2" key="1">
    <citation type="submission" date="2020-05" db="EMBL/GenBank/DDBJ databases">
        <authorList>
            <person name="Chiriac C."/>
            <person name="Salcher M."/>
            <person name="Ghai R."/>
            <person name="Kavagutti S V."/>
        </authorList>
    </citation>
    <scope>NUCLEOTIDE SEQUENCE</scope>
</reference>